<name>A0A075K4Z9_9GAMM</name>
<organism evidence="2 3">
    <name type="scientific">Dyella japonica A8</name>
    <dbReference type="NCBI Taxonomy" id="1217721"/>
    <lineage>
        <taxon>Bacteria</taxon>
        <taxon>Pseudomonadati</taxon>
        <taxon>Pseudomonadota</taxon>
        <taxon>Gammaproteobacteria</taxon>
        <taxon>Lysobacterales</taxon>
        <taxon>Rhodanobacteraceae</taxon>
        <taxon>Dyella</taxon>
    </lineage>
</organism>
<dbReference type="Pfam" id="PF14526">
    <property type="entry name" value="Cass2"/>
    <property type="match status" value="1"/>
</dbReference>
<dbReference type="SMART" id="SM00871">
    <property type="entry name" value="AraC_E_bind"/>
    <property type="match status" value="1"/>
</dbReference>
<dbReference type="PANTHER" id="PTHR36444:SF2">
    <property type="entry name" value="TRANSCRIPTIONAL REGULATOR PROTEIN YOBU-RELATED"/>
    <property type="match status" value="1"/>
</dbReference>
<evidence type="ECO:0000313" key="2">
    <source>
        <dbReference type="EMBL" id="AIF48772.1"/>
    </source>
</evidence>
<protein>
    <submittedName>
        <fullName evidence="2">Transcriptional regulator</fullName>
    </submittedName>
</protein>
<dbReference type="PANTHER" id="PTHR36444">
    <property type="entry name" value="TRANSCRIPTIONAL REGULATOR PROTEIN YOBU-RELATED"/>
    <property type="match status" value="1"/>
</dbReference>
<sequence length="150" mass="16304">MDHRIVSLPAFTVVGLEYISRSPNGIGALWDRFLPREGEVGPNVEPGIAYGVCAAMPDGMLRYVAGIPVADDAAVPEGMVKFTVPAQKYGVFTHRGLVSGLGEAFQAIHTRLLPKLGLRVQSGVEFERYDERFTGPEDPASETDIYIPVE</sequence>
<dbReference type="Gene3D" id="3.20.80.10">
    <property type="entry name" value="Regulatory factor, effector binding domain"/>
    <property type="match status" value="1"/>
</dbReference>
<evidence type="ECO:0000313" key="3">
    <source>
        <dbReference type="Proteomes" id="UP000027987"/>
    </source>
</evidence>
<gene>
    <name evidence="2" type="ORF">HY57_16740</name>
</gene>
<dbReference type="InterPro" id="IPR010499">
    <property type="entry name" value="AraC_E-bd"/>
</dbReference>
<dbReference type="STRING" id="1217721.HY57_16740"/>
<dbReference type="KEGG" id="dja:HY57_16740"/>
<dbReference type="InterPro" id="IPR011256">
    <property type="entry name" value="Reg_factor_effector_dom_sf"/>
</dbReference>
<dbReference type="AlphaFoldDB" id="A0A075K4Z9"/>
<dbReference type="PATRIC" id="fig|1217721.7.peg.3435"/>
<dbReference type="Proteomes" id="UP000027987">
    <property type="component" value="Chromosome"/>
</dbReference>
<evidence type="ECO:0000259" key="1">
    <source>
        <dbReference type="SMART" id="SM00871"/>
    </source>
</evidence>
<dbReference type="SUPFAM" id="SSF55136">
    <property type="entry name" value="Probable bacterial effector-binding domain"/>
    <property type="match status" value="1"/>
</dbReference>
<feature type="domain" description="AraC effector-binding" evidence="1">
    <location>
        <begin position="1"/>
        <end position="150"/>
    </location>
</feature>
<keyword evidence="3" id="KW-1185">Reference proteome</keyword>
<dbReference type="RefSeq" id="WP_019466165.1">
    <property type="nucleotide sequence ID" value="NZ_ALOY01000170.1"/>
</dbReference>
<dbReference type="HOGENOM" id="CLU_108864_2_0_6"/>
<dbReference type="InterPro" id="IPR029441">
    <property type="entry name" value="Cass2"/>
</dbReference>
<reference evidence="2 3" key="1">
    <citation type="submission" date="2014-07" db="EMBL/GenBank/DDBJ databases">
        <title>Complete Genome Sequence of Dyella japonica Strain A8 Isolated from Malaysian Tropical Soil.</title>
        <authorList>
            <person name="Hui R.K.H."/>
            <person name="Chen J.-W."/>
            <person name="Chan K.-G."/>
            <person name="Leung F.C.C."/>
        </authorList>
    </citation>
    <scope>NUCLEOTIDE SEQUENCE [LARGE SCALE GENOMIC DNA]</scope>
    <source>
        <strain evidence="2 3">A8</strain>
    </source>
</reference>
<dbReference type="InterPro" id="IPR053182">
    <property type="entry name" value="YobU-like_regulator"/>
</dbReference>
<dbReference type="EMBL" id="CP008884">
    <property type="protein sequence ID" value="AIF48772.1"/>
    <property type="molecule type" value="Genomic_DNA"/>
</dbReference>
<accession>A0A075K4Z9</accession>
<dbReference type="OrthoDB" id="9808480at2"/>
<proteinExistence type="predicted"/>